<gene>
    <name evidence="2" type="ORF">LOC62_01G001105</name>
</gene>
<dbReference type="AlphaFoldDB" id="A0AAF0Y3T9"/>
<accession>A0AAF0Y3T9</accession>
<sequence length="614" mass="68101">MSTAVVVSPVPAHPPPQHSMELDTTPGPAAARALRSPTPATGLALLPPEILSHIGSFLVAADLAPPTALLCTCSAVHSALAPSANPNLYADVFRRNYDTAAAKRRLRRVRREPTARDLAAELRTRTRGLSRLARTLRAFEPKGKGKAGAAGPGGGDSEAPEAGLSPNDLWIVYLMLIENDGKNVRRLVTPLPAGPAVDMVSLLDKFHARTLSTGFEDEEEVGYPPERVVDSLAMWIRWFLDEYTIRSPATLRSLRPYVFAAHQYELFFAPWTLLDLPTEHQHIRQPEGPYSMDENPKDRINRVPYYGQMIEIAPPLLSHAAMLRFFGGPEDPDDPSSASAPSLPEFQVDIEETDLRARPRPVLQSEVHDADFERLRACTNGVWSRGRSLTAWRGLFSGCWEGTFTFLDFQAFHDILSGRHRAIYRGPYGEQPQVWKLRETLVRPKRTTAGPRSRRGLPLRGPMTHAGFPKDMRAFSMNPMANRPPGTSPETAIIDDALARQLEALDGYEVVPEAEVAAELAAGGEDGQDMGLALLVTGMGHSAWGRFIISGHVRVWDGLLYLVKEYAPFQRGQWIYRGYVLSDDLLVGRWRDTLTPEPFYGYEGTFLLTRRSAE</sequence>
<protein>
    <recommendedName>
        <fullName evidence="4">F-box domain-containing protein</fullName>
    </recommendedName>
</protein>
<feature type="region of interest" description="Disordered" evidence="1">
    <location>
        <begin position="1"/>
        <end position="23"/>
    </location>
</feature>
<feature type="region of interest" description="Disordered" evidence="1">
    <location>
        <begin position="142"/>
        <end position="162"/>
    </location>
</feature>
<dbReference type="EMBL" id="CP086714">
    <property type="protein sequence ID" value="WOO77529.1"/>
    <property type="molecule type" value="Genomic_DNA"/>
</dbReference>
<evidence type="ECO:0008006" key="4">
    <source>
        <dbReference type="Google" id="ProtNLM"/>
    </source>
</evidence>
<dbReference type="GeneID" id="87804362"/>
<evidence type="ECO:0000313" key="2">
    <source>
        <dbReference type="EMBL" id="WOO77529.1"/>
    </source>
</evidence>
<proteinExistence type="predicted"/>
<name>A0AAF0Y3T9_9TREE</name>
<organism evidence="2 3">
    <name type="scientific">Vanrija pseudolonga</name>
    <dbReference type="NCBI Taxonomy" id="143232"/>
    <lineage>
        <taxon>Eukaryota</taxon>
        <taxon>Fungi</taxon>
        <taxon>Dikarya</taxon>
        <taxon>Basidiomycota</taxon>
        <taxon>Agaricomycotina</taxon>
        <taxon>Tremellomycetes</taxon>
        <taxon>Trichosporonales</taxon>
        <taxon>Trichosporonaceae</taxon>
        <taxon>Vanrija</taxon>
    </lineage>
</organism>
<keyword evidence="3" id="KW-1185">Reference proteome</keyword>
<feature type="compositionally biased region" description="Gly residues" evidence="1">
    <location>
        <begin position="146"/>
        <end position="156"/>
    </location>
</feature>
<dbReference type="Proteomes" id="UP000827549">
    <property type="component" value="Chromosome 1"/>
</dbReference>
<evidence type="ECO:0000256" key="1">
    <source>
        <dbReference type="SAM" id="MobiDB-lite"/>
    </source>
</evidence>
<evidence type="ECO:0000313" key="3">
    <source>
        <dbReference type="Proteomes" id="UP000827549"/>
    </source>
</evidence>
<reference evidence="2" key="1">
    <citation type="submission" date="2023-10" db="EMBL/GenBank/DDBJ databases">
        <authorList>
            <person name="Noh H."/>
        </authorList>
    </citation>
    <scope>NUCLEOTIDE SEQUENCE</scope>
    <source>
        <strain evidence="2">DUCC4014</strain>
    </source>
</reference>
<dbReference type="RefSeq" id="XP_062623561.1">
    <property type="nucleotide sequence ID" value="XM_062767577.1"/>
</dbReference>
<feature type="compositionally biased region" description="Low complexity" evidence="1">
    <location>
        <begin position="1"/>
        <end position="10"/>
    </location>
</feature>